<keyword evidence="3" id="KW-0472">Membrane</keyword>
<reference evidence="4 5" key="1">
    <citation type="submission" date="2019-02" db="EMBL/GenBank/DDBJ databases">
        <title>Genome sequencing of the rare red list fungi Hericium alpestre (H. flagellum).</title>
        <authorList>
            <person name="Buettner E."/>
            <person name="Kellner H."/>
        </authorList>
    </citation>
    <scope>NUCLEOTIDE SEQUENCE [LARGE SCALE GENOMIC DNA]</scope>
    <source>
        <strain evidence="4 5">DSM 108284</strain>
    </source>
</reference>
<name>A0A4Z0A413_9AGAM</name>
<gene>
    <name evidence="4" type="ORF">EWM64_g2838</name>
</gene>
<dbReference type="STRING" id="135208.A0A4Z0A413"/>
<feature type="coiled-coil region" evidence="1">
    <location>
        <begin position="360"/>
        <end position="394"/>
    </location>
</feature>
<feature type="region of interest" description="Disordered" evidence="2">
    <location>
        <begin position="583"/>
        <end position="636"/>
    </location>
</feature>
<feature type="region of interest" description="Disordered" evidence="2">
    <location>
        <begin position="513"/>
        <end position="542"/>
    </location>
</feature>
<sequence>MMPNSIVAVTPRPRPPAKTRQTSGQFKFSPPPPYALPFPINTEGLPSEASFDMILGSPISATAHLVRSLTGESPTRGSDQASLTESWINERSREELSELLVKADSVIRVREQELSLTSGLCKSLYNGNIALKSKHQALLARLPPDASMTPISSPMLSAAPTTPHYYTNSLPRAAGSKPPSGLSRHARRISMSPSDIALLSDQNAELLSKLEQLEEDSSQADHAGRRRLKKLEKEIQTLREELDASRAKSEELEQRAQADMKVEKDSEEAMQRKHERVERIKAIRKKSVGAEAVPDTVLDFAPGSVPVPPPGLPSATAKLPATPTPPPALHRAAKSTPSIGMGFPSTRPPASPSPMEYALVSQLLAKVRELEQTNMQISEQQQETANKLREAQLEASAITRLYACLGDEADTELQFVDDNDPVSQLKTSTSTVKFRSLRRSITSSFSNITVDDAFGDSIDDNMHSTVRDSMALQEVSGHRSRKSVIGFFDGASSSNTSSPALSSLDLPASAFPQPLGFQPGLRRPTLGSELGSEYDEDSAVHAENHHLRSTSLYDITQEFSPSPSPSPSPAPQLEATESLYSFPLQAPTPGESSALQLALEHASSSNSDTCLDDPDKTPNKSTYGRTQRLSQTVRSRTGRWVDRRFKDTLDALKDDGDAQPTREEDSGDADPDRTPGAIARVFDAVDAVVEKFASAVAAKTPAAEQDDEDRTLTKRDEAEGRLQMQAPAKKQRVVAAMLELWLWLQFAMIVFVFLWAMAKRGPKSVLAEANKRHKRRTSVAAGH</sequence>
<evidence type="ECO:0000313" key="5">
    <source>
        <dbReference type="Proteomes" id="UP000298061"/>
    </source>
</evidence>
<keyword evidence="5" id="KW-1185">Reference proteome</keyword>
<dbReference type="EMBL" id="SFCI01000242">
    <property type="protein sequence ID" value="TFY81174.1"/>
    <property type="molecule type" value="Genomic_DNA"/>
</dbReference>
<evidence type="ECO:0000256" key="3">
    <source>
        <dbReference type="SAM" id="Phobius"/>
    </source>
</evidence>
<feature type="compositionally biased region" description="Basic and acidic residues" evidence="2">
    <location>
        <begin position="651"/>
        <end position="664"/>
    </location>
</feature>
<feature type="compositionally biased region" description="Polar residues" evidence="2">
    <location>
        <begin position="619"/>
        <end position="635"/>
    </location>
</feature>
<dbReference type="AlphaFoldDB" id="A0A4Z0A413"/>
<organism evidence="4 5">
    <name type="scientific">Hericium alpestre</name>
    <dbReference type="NCBI Taxonomy" id="135208"/>
    <lineage>
        <taxon>Eukaryota</taxon>
        <taxon>Fungi</taxon>
        <taxon>Dikarya</taxon>
        <taxon>Basidiomycota</taxon>
        <taxon>Agaricomycotina</taxon>
        <taxon>Agaricomycetes</taxon>
        <taxon>Russulales</taxon>
        <taxon>Hericiaceae</taxon>
        <taxon>Hericium</taxon>
    </lineage>
</organism>
<evidence type="ECO:0000256" key="1">
    <source>
        <dbReference type="SAM" id="Coils"/>
    </source>
</evidence>
<proteinExistence type="predicted"/>
<comment type="caution">
    <text evidence="4">The sequence shown here is derived from an EMBL/GenBank/DDBJ whole genome shotgun (WGS) entry which is preliminary data.</text>
</comment>
<evidence type="ECO:0000313" key="4">
    <source>
        <dbReference type="EMBL" id="TFY81174.1"/>
    </source>
</evidence>
<feature type="region of interest" description="Disordered" evidence="2">
    <location>
        <begin position="651"/>
        <end position="675"/>
    </location>
</feature>
<keyword evidence="3" id="KW-1133">Transmembrane helix</keyword>
<dbReference type="Proteomes" id="UP000298061">
    <property type="component" value="Unassembled WGS sequence"/>
</dbReference>
<protein>
    <submittedName>
        <fullName evidence="4">Uncharacterized protein</fullName>
    </submittedName>
</protein>
<accession>A0A4Z0A413</accession>
<feature type="region of interest" description="Disordered" evidence="2">
    <location>
        <begin position="239"/>
        <end position="271"/>
    </location>
</feature>
<feature type="region of interest" description="Disordered" evidence="2">
    <location>
        <begin position="1"/>
        <end position="32"/>
    </location>
</feature>
<feature type="transmembrane region" description="Helical" evidence="3">
    <location>
        <begin position="740"/>
        <end position="758"/>
    </location>
</feature>
<dbReference type="OrthoDB" id="9451547at2759"/>
<evidence type="ECO:0000256" key="2">
    <source>
        <dbReference type="SAM" id="MobiDB-lite"/>
    </source>
</evidence>
<keyword evidence="3" id="KW-0812">Transmembrane</keyword>
<keyword evidence="1" id="KW-0175">Coiled coil</keyword>